<feature type="compositionally biased region" description="Polar residues" evidence="1">
    <location>
        <begin position="171"/>
        <end position="188"/>
    </location>
</feature>
<evidence type="ECO:0000313" key="2">
    <source>
        <dbReference type="EMBL" id="KAJ9545116.1"/>
    </source>
</evidence>
<accession>A0AA38T099</accession>
<comment type="caution">
    <text evidence="2">The sequence shown here is derived from an EMBL/GenBank/DDBJ whole genome shotgun (WGS) entry which is preliminary data.</text>
</comment>
<feature type="compositionally biased region" description="Basic and acidic residues" evidence="1">
    <location>
        <begin position="156"/>
        <end position="169"/>
    </location>
</feature>
<evidence type="ECO:0000313" key="3">
    <source>
        <dbReference type="Proteomes" id="UP001172457"/>
    </source>
</evidence>
<protein>
    <submittedName>
        <fullName evidence="2">Uncharacterized protein</fullName>
    </submittedName>
</protein>
<feature type="region of interest" description="Disordered" evidence="1">
    <location>
        <begin position="115"/>
        <end position="211"/>
    </location>
</feature>
<dbReference type="AlphaFoldDB" id="A0AA38T099"/>
<organism evidence="2 3">
    <name type="scientific">Centaurea solstitialis</name>
    <name type="common">yellow star-thistle</name>
    <dbReference type="NCBI Taxonomy" id="347529"/>
    <lineage>
        <taxon>Eukaryota</taxon>
        <taxon>Viridiplantae</taxon>
        <taxon>Streptophyta</taxon>
        <taxon>Embryophyta</taxon>
        <taxon>Tracheophyta</taxon>
        <taxon>Spermatophyta</taxon>
        <taxon>Magnoliopsida</taxon>
        <taxon>eudicotyledons</taxon>
        <taxon>Gunneridae</taxon>
        <taxon>Pentapetalae</taxon>
        <taxon>asterids</taxon>
        <taxon>campanulids</taxon>
        <taxon>Asterales</taxon>
        <taxon>Asteraceae</taxon>
        <taxon>Carduoideae</taxon>
        <taxon>Cardueae</taxon>
        <taxon>Centaureinae</taxon>
        <taxon>Centaurea</taxon>
    </lineage>
</organism>
<dbReference type="EMBL" id="JARYMX010000006">
    <property type="protein sequence ID" value="KAJ9545116.1"/>
    <property type="molecule type" value="Genomic_DNA"/>
</dbReference>
<proteinExistence type="predicted"/>
<sequence length="454" mass="50634">MFDEKRHAVTSTVQEMTESIQIIRDRLETTQSCWKCNDIKLFNFERGEVESKVMDQFSIVTRIGWVTHLLELPSEFRRMRNTLNVSWLEKAFDRWVVSWSFAILERRYYTPSLTPLSSQQDDGFNNSVPSPKDTTEPHGDAYVDPPHMSEQPKSVLETEVRNAEADCLEHPTSTRGSSGSPREGNINTPPEDALHSKATGGPGVGPSGSTRDYVTKAEFQSFAIEVFKRLDKLKSSKNAKIAEALEAHIDALKGVTSTLTEMRSSFQTLQSSILYKEDLETKLNYLSLSDDPIKSIKSSATILIAELVSDLVFAGYRDFSKFKDKIKEMVNSVIAFGLSHVEGNPKCLATRGDLSNLVRALGESIKANNSQLISNIWASNTSVICKLDRLSLEAIKVTSSIEHCVNSNCLNANFHVNEIEDAANKALRVVHRASRQVVLHLNEVMETSCAVEAV</sequence>
<evidence type="ECO:0000256" key="1">
    <source>
        <dbReference type="SAM" id="MobiDB-lite"/>
    </source>
</evidence>
<dbReference type="Proteomes" id="UP001172457">
    <property type="component" value="Chromosome 6"/>
</dbReference>
<gene>
    <name evidence="2" type="ORF">OSB04_024823</name>
</gene>
<keyword evidence="3" id="KW-1185">Reference proteome</keyword>
<name>A0AA38T099_9ASTR</name>
<feature type="compositionally biased region" description="Polar residues" evidence="1">
    <location>
        <begin position="115"/>
        <end position="129"/>
    </location>
</feature>
<reference evidence="2" key="1">
    <citation type="submission" date="2023-03" db="EMBL/GenBank/DDBJ databases">
        <title>Chromosome-scale reference genome and RAD-based genetic map of yellow starthistle (Centaurea solstitialis) reveal putative structural variation and QTLs associated with invader traits.</title>
        <authorList>
            <person name="Reatini B."/>
            <person name="Cang F.A."/>
            <person name="Jiang Q."/>
            <person name="Mckibben M.T.W."/>
            <person name="Barker M.S."/>
            <person name="Rieseberg L.H."/>
            <person name="Dlugosch K.M."/>
        </authorList>
    </citation>
    <scope>NUCLEOTIDE SEQUENCE</scope>
    <source>
        <strain evidence="2">CAN-66</strain>
        <tissue evidence="2">Leaf</tissue>
    </source>
</reference>